<keyword evidence="5" id="KW-0808">Transferase</keyword>
<evidence type="ECO:0000256" key="25">
    <source>
        <dbReference type="PIRSR" id="PIRSR015582-2"/>
    </source>
</evidence>
<feature type="binding site" evidence="25">
    <location>
        <position position="208"/>
    </location>
    <ligand>
        <name>Mg(2+)</name>
        <dbReference type="ChEBI" id="CHEBI:18420"/>
    </ligand>
</feature>
<dbReference type="PIRSF" id="PIRSF015582">
    <property type="entry name" value="Cit_lyase_B"/>
    <property type="match status" value="1"/>
</dbReference>
<dbReference type="EC" id="3.1.2.30" evidence="18"/>
<evidence type="ECO:0000256" key="21">
    <source>
        <dbReference type="ARBA" id="ARBA00076231"/>
    </source>
</evidence>
<feature type="binding site" evidence="24">
    <location>
        <position position="208"/>
    </location>
    <ligand>
        <name>substrate</name>
    </ligand>
</feature>
<evidence type="ECO:0000256" key="8">
    <source>
        <dbReference type="ARBA" id="ARBA00022842"/>
    </source>
</evidence>
<evidence type="ECO:0000256" key="12">
    <source>
        <dbReference type="ARBA" id="ARBA00023239"/>
    </source>
</evidence>
<evidence type="ECO:0000256" key="6">
    <source>
        <dbReference type="ARBA" id="ARBA00022723"/>
    </source>
</evidence>
<dbReference type="FunFam" id="3.20.20.60:FF:000014">
    <property type="entry name" value="Citrate lyase subunit beta-like protein"/>
    <property type="match status" value="1"/>
</dbReference>
<feature type="domain" description="HpcH/HpaI aldolase/citrate lyase" evidence="27">
    <location>
        <begin position="77"/>
        <end position="315"/>
    </location>
</feature>
<comment type="catalytic activity">
    <reaction evidence="15">
        <text>(3S)-citramalyl-CoA = pyruvate + acetyl-CoA</text>
        <dbReference type="Rhea" id="RHEA:22612"/>
        <dbReference type="ChEBI" id="CHEBI:15361"/>
        <dbReference type="ChEBI" id="CHEBI:57288"/>
        <dbReference type="ChEBI" id="CHEBI:58668"/>
        <dbReference type="EC" id="4.1.3.25"/>
    </reaction>
</comment>
<dbReference type="InterPro" id="IPR005000">
    <property type="entry name" value="Aldolase/citrate-lyase_domain"/>
</dbReference>
<evidence type="ECO:0000256" key="11">
    <source>
        <dbReference type="ARBA" id="ARBA00023128"/>
    </source>
</evidence>
<keyword evidence="10" id="KW-0007">Acetylation</keyword>
<dbReference type="Pfam" id="PF03328">
    <property type="entry name" value="HpcH_HpaI"/>
    <property type="match status" value="1"/>
</dbReference>
<keyword evidence="29" id="KW-1185">Reference proteome</keyword>
<protein>
    <recommendedName>
        <fullName evidence="20">Citramalyl-CoA lyase, mitochondrial</fullName>
        <ecNumber evidence="4">2.3.3.9</ecNumber>
        <ecNumber evidence="18">3.1.2.30</ecNumber>
        <ecNumber evidence="19">4.1.3.25</ecNumber>
    </recommendedName>
    <alternativeName>
        <fullName evidence="22">(3S)-malyl-CoA thioesterase</fullName>
    </alternativeName>
    <alternativeName>
        <fullName evidence="23">Beta-methylmalate synthase</fullName>
    </alternativeName>
    <alternativeName>
        <fullName evidence="21">Malate synthase</fullName>
    </alternativeName>
</protein>
<evidence type="ECO:0000256" key="20">
    <source>
        <dbReference type="ARBA" id="ARBA00072098"/>
    </source>
</evidence>
<keyword evidence="7" id="KW-0378">Hydrolase</keyword>
<keyword evidence="9" id="KW-0809">Transit peptide</keyword>
<comment type="cofactor">
    <cofactor evidence="1">
        <name>Mg(2+)</name>
        <dbReference type="ChEBI" id="CHEBI:18420"/>
    </cofactor>
</comment>
<comment type="catalytic activity">
    <reaction evidence="14">
        <text>propanoyl-CoA + glyoxylate + H2O = 3-methylmalate + CoA + H(+)</text>
        <dbReference type="Rhea" id="RHEA:47628"/>
        <dbReference type="ChEBI" id="CHEBI:15377"/>
        <dbReference type="ChEBI" id="CHEBI:15378"/>
        <dbReference type="ChEBI" id="CHEBI:36655"/>
        <dbReference type="ChEBI" id="CHEBI:57287"/>
        <dbReference type="ChEBI" id="CHEBI:57392"/>
        <dbReference type="ChEBI" id="CHEBI:87810"/>
    </reaction>
</comment>
<evidence type="ECO:0000256" key="4">
    <source>
        <dbReference type="ARBA" id="ARBA00012636"/>
    </source>
</evidence>
<dbReference type="InterPro" id="IPR011206">
    <property type="entry name" value="Citrate_lyase_beta/mcl1/mcl2"/>
</dbReference>
<organism evidence="28 29">
    <name type="scientific">Ramazzottius varieornatus</name>
    <name type="common">Water bear</name>
    <name type="synonym">Tardigrade</name>
    <dbReference type="NCBI Taxonomy" id="947166"/>
    <lineage>
        <taxon>Eukaryota</taxon>
        <taxon>Metazoa</taxon>
        <taxon>Ecdysozoa</taxon>
        <taxon>Tardigrada</taxon>
        <taxon>Eutardigrada</taxon>
        <taxon>Parachela</taxon>
        <taxon>Hypsibioidea</taxon>
        <taxon>Ramazzottiidae</taxon>
        <taxon>Ramazzottius</taxon>
    </lineage>
</organism>
<dbReference type="Gene3D" id="3.20.20.60">
    <property type="entry name" value="Phosphoenolpyruvate-binding domains"/>
    <property type="match status" value="1"/>
</dbReference>
<feature type="binding site" evidence="25">
    <location>
        <position position="245"/>
    </location>
    <ligand>
        <name>Mg(2+)</name>
        <dbReference type="ChEBI" id="CHEBI:18420"/>
    </ligand>
</feature>
<accession>A0A1D1VQ26</accession>
<dbReference type="GO" id="GO:0047777">
    <property type="term" value="F:(S)-citramalyl-CoA lyase activity"/>
    <property type="evidence" value="ECO:0007669"/>
    <property type="project" value="UniProtKB-EC"/>
</dbReference>
<feature type="binding site" evidence="24">
    <location>
        <position position="144"/>
    </location>
    <ligand>
        <name>substrate</name>
    </ligand>
</feature>
<dbReference type="EC" id="2.3.3.9" evidence="4"/>
<dbReference type="PANTHER" id="PTHR11105:SF0">
    <property type="entry name" value="CITRAMALYL-COA LYASE, MITOCHONDRIAL"/>
    <property type="match status" value="1"/>
</dbReference>
<evidence type="ECO:0000256" key="17">
    <source>
        <dbReference type="ARBA" id="ARBA00061542"/>
    </source>
</evidence>
<feature type="region of interest" description="Disordered" evidence="26">
    <location>
        <begin position="36"/>
        <end position="70"/>
    </location>
</feature>
<evidence type="ECO:0000256" key="2">
    <source>
        <dbReference type="ARBA" id="ARBA00004173"/>
    </source>
</evidence>
<gene>
    <name evidence="28" type="primary">RvY_14064-1</name>
    <name evidence="28" type="synonym">RvY_14064.1</name>
    <name evidence="28" type="ORF">RvY_14064</name>
</gene>
<sequence>MMKLSPYLGRASEFLIINSGRSSCLSSRSALLARHGSTTSGRSAAGPQDANDMNTSPKSSAADMNPTSTRHTYIPRRAMMYIPGDDAKKIAKIPTLIVDCPVLECEDGVALNRKEEARQLIHKTLETADWVKERKTRGLDVAVRINSFQSGLADQDLQSLLSAKTLPTTLLIPKIEGKEELRHTAHILTEKLAGRAGRDPLRLILYIESAKALLSMRKLLKTALKVADESHNLLALDGVVFGSDDYCADIGANRSNEAKEVLFARQYFLTVVKSFQRSLQAIDLVHIDFKDLDDLRRQSEEGARFGFTGKQVIHPAQVDVVQQAYSPAPDKLKWAQEVVEAFTRHQKEGKGAFNFRNAMIDRPLLLQAENIVAYAKLIGQPQR</sequence>
<evidence type="ECO:0000256" key="10">
    <source>
        <dbReference type="ARBA" id="ARBA00022990"/>
    </source>
</evidence>
<comment type="subunit">
    <text evidence="3">Homotrimer.</text>
</comment>
<keyword evidence="12" id="KW-0456">Lyase</keyword>
<evidence type="ECO:0000313" key="28">
    <source>
        <dbReference type="EMBL" id="GAV03672.1"/>
    </source>
</evidence>
<evidence type="ECO:0000256" key="1">
    <source>
        <dbReference type="ARBA" id="ARBA00001946"/>
    </source>
</evidence>
<evidence type="ECO:0000256" key="13">
    <source>
        <dbReference type="ARBA" id="ARBA00047918"/>
    </source>
</evidence>
<evidence type="ECO:0000256" key="7">
    <source>
        <dbReference type="ARBA" id="ARBA00022801"/>
    </source>
</evidence>
<dbReference type="SUPFAM" id="SSF51621">
    <property type="entry name" value="Phosphoenolpyruvate/pyruvate domain"/>
    <property type="match status" value="1"/>
</dbReference>
<comment type="subcellular location">
    <subcellularLocation>
        <location evidence="2">Mitochondrion</location>
    </subcellularLocation>
</comment>
<dbReference type="GO" id="GO:0046872">
    <property type="term" value="F:metal ion binding"/>
    <property type="evidence" value="ECO:0007669"/>
    <property type="project" value="UniProtKB-KW"/>
</dbReference>
<evidence type="ECO:0000256" key="24">
    <source>
        <dbReference type="PIRSR" id="PIRSR015582-1"/>
    </source>
</evidence>
<keyword evidence="6 25" id="KW-0479">Metal-binding</keyword>
<evidence type="ECO:0000256" key="5">
    <source>
        <dbReference type="ARBA" id="ARBA00022679"/>
    </source>
</evidence>
<dbReference type="EMBL" id="BDGG01000009">
    <property type="protein sequence ID" value="GAV03672.1"/>
    <property type="molecule type" value="Genomic_DNA"/>
</dbReference>
<evidence type="ECO:0000256" key="22">
    <source>
        <dbReference type="ARBA" id="ARBA00076788"/>
    </source>
</evidence>
<name>A0A1D1VQ26_RAMVA</name>
<dbReference type="STRING" id="947166.A0A1D1VQ26"/>
<evidence type="ECO:0000256" key="9">
    <source>
        <dbReference type="ARBA" id="ARBA00022946"/>
    </source>
</evidence>
<dbReference type="GO" id="GO:0005739">
    <property type="term" value="C:mitochondrion"/>
    <property type="evidence" value="ECO:0007669"/>
    <property type="project" value="UniProtKB-SubCell"/>
</dbReference>
<evidence type="ECO:0000256" key="14">
    <source>
        <dbReference type="ARBA" id="ARBA00051623"/>
    </source>
</evidence>
<comment type="function">
    <text evidence="16">Mitochondrial citramalyl-CoA lyase indirectly involved in the vitamin B12 metabolism. Converts citramalyl-CoA into acetyl-CoA and pyruvate in the C5-dicarboxylate catabolism pathway. The C5-dicarboxylate catabolism pathway is required to detoxify itaconate, a vitamin B12-poisoning metabolite. Also acts as a malate synthase in vitro, converting glyoxylate and acetyl-CoA to malate. Also displays malyl-CoA thioesterase activity. Also acts as a beta-methylmalate synthase in vitro, by mediating conversion of glyoxylate and propionyl-CoA to beta-methylmalate. Also has very weak citramalate synthase activity in vitro.</text>
</comment>
<comment type="caution">
    <text evidence="28">The sequence shown here is derived from an EMBL/GenBank/DDBJ whole genome shotgun (WGS) entry which is preliminary data.</text>
</comment>
<evidence type="ECO:0000256" key="3">
    <source>
        <dbReference type="ARBA" id="ARBA00011233"/>
    </source>
</evidence>
<evidence type="ECO:0000256" key="18">
    <source>
        <dbReference type="ARBA" id="ARBA00066460"/>
    </source>
</evidence>
<dbReference type="AlphaFoldDB" id="A0A1D1VQ26"/>
<evidence type="ECO:0000256" key="15">
    <source>
        <dbReference type="ARBA" id="ARBA00051672"/>
    </source>
</evidence>
<evidence type="ECO:0000259" key="27">
    <source>
        <dbReference type="Pfam" id="PF03328"/>
    </source>
</evidence>
<dbReference type="EC" id="4.1.3.25" evidence="19"/>
<proteinExistence type="inferred from homology"/>
<dbReference type="GO" id="GO:0004474">
    <property type="term" value="F:malate synthase activity"/>
    <property type="evidence" value="ECO:0007669"/>
    <property type="project" value="UniProtKB-EC"/>
</dbReference>
<comment type="similarity">
    <text evidence="17">Belongs to the HpcH/HpaI aldolase family. Citrate lyase beta subunit-like subfamily.</text>
</comment>
<evidence type="ECO:0000256" key="16">
    <source>
        <dbReference type="ARBA" id="ARBA00055540"/>
    </source>
</evidence>
<evidence type="ECO:0000256" key="26">
    <source>
        <dbReference type="SAM" id="MobiDB-lite"/>
    </source>
</evidence>
<keyword evidence="11" id="KW-0496">Mitochondrion</keyword>
<evidence type="ECO:0000313" key="29">
    <source>
        <dbReference type="Proteomes" id="UP000186922"/>
    </source>
</evidence>
<dbReference type="InterPro" id="IPR040442">
    <property type="entry name" value="Pyrv_kinase-like_dom_sf"/>
</dbReference>
<dbReference type="PANTHER" id="PTHR11105">
    <property type="entry name" value="CITRATE LYASE SUBUNIT BETA-RELATED"/>
    <property type="match status" value="1"/>
</dbReference>
<evidence type="ECO:0000256" key="23">
    <source>
        <dbReference type="ARBA" id="ARBA00083020"/>
    </source>
</evidence>
<evidence type="ECO:0000256" key="19">
    <source>
        <dbReference type="ARBA" id="ARBA00066840"/>
    </source>
</evidence>
<reference evidence="28 29" key="1">
    <citation type="journal article" date="2016" name="Nat. Commun.">
        <title>Extremotolerant tardigrade genome and improved radiotolerance of human cultured cells by tardigrade-unique protein.</title>
        <authorList>
            <person name="Hashimoto T."/>
            <person name="Horikawa D.D."/>
            <person name="Saito Y."/>
            <person name="Kuwahara H."/>
            <person name="Kozuka-Hata H."/>
            <person name="Shin-I T."/>
            <person name="Minakuchi Y."/>
            <person name="Ohishi K."/>
            <person name="Motoyama A."/>
            <person name="Aizu T."/>
            <person name="Enomoto A."/>
            <person name="Kondo K."/>
            <person name="Tanaka S."/>
            <person name="Hara Y."/>
            <person name="Koshikawa S."/>
            <person name="Sagara H."/>
            <person name="Miura T."/>
            <person name="Yokobori S."/>
            <person name="Miyagawa K."/>
            <person name="Suzuki Y."/>
            <person name="Kubo T."/>
            <person name="Oyama M."/>
            <person name="Kohara Y."/>
            <person name="Fujiyama A."/>
            <person name="Arakawa K."/>
            <person name="Katayama T."/>
            <person name="Toyoda A."/>
            <person name="Kunieda T."/>
        </authorList>
    </citation>
    <scope>NUCLEOTIDE SEQUENCE [LARGE SCALE GENOMIC DNA]</scope>
    <source>
        <strain evidence="28 29">YOKOZUNA-1</strain>
    </source>
</reference>
<dbReference type="InterPro" id="IPR040186">
    <property type="entry name" value="Citramalyl-CoA_lyase"/>
</dbReference>
<dbReference type="Proteomes" id="UP000186922">
    <property type="component" value="Unassembled WGS sequence"/>
</dbReference>
<dbReference type="GO" id="GO:0016787">
    <property type="term" value="F:hydrolase activity"/>
    <property type="evidence" value="ECO:0007669"/>
    <property type="project" value="UniProtKB-KW"/>
</dbReference>
<comment type="catalytic activity">
    <reaction evidence="13">
        <text>glyoxylate + acetyl-CoA + H2O = (S)-malate + CoA + H(+)</text>
        <dbReference type="Rhea" id="RHEA:18181"/>
        <dbReference type="ChEBI" id="CHEBI:15377"/>
        <dbReference type="ChEBI" id="CHEBI:15378"/>
        <dbReference type="ChEBI" id="CHEBI:15589"/>
        <dbReference type="ChEBI" id="CHEBI:36655"/>
        <dbReference type="ChEBI" id="CHEBI:57287"/>
        <dbReference type="ChEBI" id="CHEBI:57288"/>
        <dbReference type="EC" id="2.3.3.9"/>
    </reaction>
</comment>
<dbReference type="OrthoDB" id="1773at2759"/>
<dbReference type="GO" id="GO:0106064">
    <property type="term" value="P:regulation of cobalamin metabolic process"/>
    <property type="evidence" value="ECO:0007669"/>
    <property type="project" value="TreeGrafter"/>
</dbReference>
<keyword evidence="8 25" id="KW-0460">Magnesium</keyword>
<dbReference type="InterPro" id="IPR015813">
    <property type="entry name" value="Pyrv/PenolPyrv_kinase-like_dom"/>
</dbReference>